<gene>
    <name evidence="3" type="ORF">JHT90_10690</name>
</gene>
<dbReference type="GO" id="GO:0004721">
    <property type="term" value="F:phosphoprotein phosphatase activity"/>
    <property type="evidence" value="ECO:0007669"/>
    <property type="project" value="InterPro"/>
</dbReference>
<keyword evidence="4" id="KW-1185">Reference proteome</keyword>
<organism evidence="3 4">
    <name type="scientific">Entomomonas asaccharolytica</name>
    <dbReference type="NCBI Taxonomy" id="2785331"/>
    <lineage>
        <taxon>Bacteria</taxon>
        <taxon>Pseudomonadati</taxon>
        <taxon>Pseudomonadota</taxon>
        <taxon>Gammaproteobacteria</taxon>
        <taxon>Pseudomonadales</taxon>
        <taxon>Pseudomonadaceae</taxon>
        <taxon>Entomomonas</taxon>
    </lineage>
</organism>
<dbReference type="RefSeq" id="WP_201090775.1">
    <property type="nucleotide sequence ID" value="NZ_CP067393.1"/>
</dbReference>
<evidence type="ECO:0000313" key="4">
    <source>
        <dbReference type="Proteomes" id="UP000595278"/>
    </source>
</evidence>
<dbReference type="EMBL" id="CP067393">
    <property type="protein sequence ID" value="QQP84864.1"/>
    <property type="molecule type" value="Genomic_DNA"/>
</dbReference>
<dbReference type="Proteomes" id="UP000595278">
    <property type="component" value="Chromosome"/>
</dbReference>
<dbReference type="InterPro" id="IPR026893">
    <property type="entry name" value="Tyr/Ser_Pase_IphP-type"/>
</dbReference>
<dbReference type="InterPro" id="IPR029021">
    <property type="entry name" value="Prot-tyrosine_phosphatase-like"/>
</dbReference>
<dbReference type="PANTHER" id="PTHR31126">
    <property type="entry name" value="TYROSINE-PROTEIN PHOSPHATASE"/>
    <property type="match status" value="1"/>
</dbReference>
<evidence type="ECO:0000256" key="1">
    <source>
        <dbReference type="ARBA" id="ARBA00009580"/>
    </source>
</evidence>
<reference evidence="3 4" key="1">
    <citation type="submission" date="2021-01" db="EMBL/GenBank/DDBJ databases">
        <title>Entomomonas sp. F2A isolated from a house cricket (Acheta domesticus).</title>
        <authorList>
            <person name="Spergser J."/>
            <person name="Busse H.-J."/>
        </authorList>
    </citation>
    <scope>NUCLEOTIDE SEQUENCE [LARGE SCALE GENOMIC DNA]</scope>
    <source>
        <strain evidence="3 4">F2A</strain>
    </source>
</reference>
<dbReference type="SUPFAM" id="SSF52799">
    <property type="entry name" value="(Phosphotyrosine protein) phosphatases II"/>
    <property type="match status" value="1"/>
</dbReference>
<dbReference type="Pfam" id="PF13350">
    <property type="entry name" value="Y_phosphatase3"/>
    <property type="match status" value="1"/>
</dbReference>
<dbReference type="Gene3D" id="3.90.190.10">
    <property type="entry name" value="Protein tyrosine phosphatase superfamily"/>
    <property type="match status" value="1"/>
</dbReference>
<dbReference type="InterPro" id="IPR000387">
    <property type="entry name" value="Tyr_Pase_dom"/>
</dbReference>
<accession>A0A974NE85</accession>
<dbReference type="AlphaFoldDB" id="A0A974NE85"/>
<dbReference type="PROSITE" id="PS50056">
    <property type="entry name" value="TYR_PHOSPHATASE_2"/>
    <property type="match status" value="1"/>
</dbReference>
<dbReference type="KEGG" id="eaz:JHT90_10690"/>
<name>A0A974NE85_9GAMM</name>
<feature type="domain" description="Tyrosine specific protein phosphatases" evidence="2">
    <location>
        <begin position="110"/>
        <end position="177"/>
    </location>
</feature>
<comment type="similarity">
    <text evidence="1">Belongs to the protein-tyrosine phosphatase family.</text>
</comment>
<protein>
    <submittedName>
        <fullName evidence="3">Tyrosine-protein phosphatase</fullName>
    </submittedName>
</protein>
<sequence>MVENIVNMRELGGIVTQQGMQIKTNKLFRAGNPSVASERDREYLQQLALDEIIDFRSDNEKRHSEQVFAEYFNWVAQPIFTGDLSGFFADGLTKQKAIQMMNGVYQRFPIAFQSQFRYLLKQAELGKTMLYHCTAGKDRTGFASLLLLSALDVDFDTILEDYLNSNNAIMGLKKQIADFIDSAIDDEALDAILGVSPEYLDHSLQMINKEFGGINSYLTDTLGIDIKAIRNHYLES</sequence>
<evidence type="ECO:0000313" key="3">
    <source>
        <dbReference type="EMBL" id="QQP84864.1"/>
    </source>
</evidence>
<dbReference type="PANTHER" id="PTHR31126:SF1">
    <property type="entry name" value="TYROSINE SPECIFIC PROTEIN PHOSPHATASES DOMAIN-CONTAINING PROTEIN"/>
    <property type="match status" value="1"/>
</dbReference>
<evidence type="ECO:0000259" key="2">
    <source>
        <dbReference type="PROSITE" id="PS50056"/>
    </source>
</evidence>
<proteinExistence type="inferred from homology"/>